<dbReference type="EMBL" id="SACM01000003">
    <property type="protein sequence ID" value="RVT84646.1"/>
    <property type="molecule type" value="Genomic_DNA"/>
</dbReference>
<comment type="function">
    <text evidence="14 19">Joins adenosylcobinamide-GDP and alpha-ribazole to generate adenosylcobalamin (Ado-cobalamin). Also synthesizes adenosylcobalamin 5'-phosphate from adenosylcobinamide-GDP and alpha-ribazole 5'-phosphate.</text>
</comment>
<keyword evidence="7 19" id="KW-1003">Cell membrane</keyword>
<comment type="pathway">
    <text evidence="3 19">Cofactor biosynthesis; adenosylcobalamin biosynthesis; adenosylcobalamin from cob(II)yrinate a,c-diamide: step 7/7.</text>
</comment>
<dbReference type="NCBIfam" id="TIGR00317">
    <property type="entry name" value="cobS"/>
    <property type="match status" value="1"/>
</dbReference>
<feature type="transmembrane region" description="Helical" evidence="19">
    <location>
        <begin position="177"/>
        <end position="195"/>
    </location>
</feature>
<evidence type="ECO:0000256" key="6">
    <source>
        <dbReference type="ARBA" id="ARBA00015850"/>
    </source>
</evidence>
<comment type="catalytic activity">
    <reaction evidence="18 19">
        <text>alpha-ribazole 5'-phosphate + adenosylcob(III)inamide-GDP = adenosylcob(III)alamin 5'-phosphate + GMP + H(+)</text>
        <dbReference type="Rhea" id="RHEA:23560"/>
        <dbReference type="ChEBI" id="CHEBI:15378"/>
        <dbReference type="ChEBI" id="CHEBI:57918"/>
        <dbReference type="ChEBI" id="CHEBI:58115"/>
        <dbReference type="ChEBI" id="CHEBI:60487"/>
        <dbReference type="ChEBI" id="CHEBI:60493"/>
        <dbReference type="EC" id="2.7.8.26"/>
    </reaction>
</comment>
<dbReference type="EC" id="2.7.8.26" evidence="5 19"/>
<evidence type="ECO:0000256" key="10">
    <source>
        <dbReference type="ARBA" id="ARBA00022692"/>
    </source>
</evidence>
<keyword evidence="10 19" id="KW-0812">Transmembrane</keyword>
<feature type="transmembrane region" description="Helical" evidence="19">
    <location>
        <begin position="139"/>
        <end position="165"/>
    </location>
</feature>
<dbReference type="HAMAP" id="MF_00719">
    <property type="entry name" value="CobS"/>
    <property type="match status" value="1"/>
</dbReference>
<feature type="transmembrane region" description="Helical" evidence="19">
    <location>
        <begin position="111"/>
        <end position="133"/>
    </location>
</feature>
<evidence type="ECO:0000256" key="17">
    <source>
        <dbReference type="ARBA" id="ARBA00048623"/>
    </source>
</evidence>
<proteinExistence type="inferred from homology"/>
<keyword evidence="11 19" id="KW-0460">Magnesium</keyword>
<evidence type="ECO:0000313" key="20">
    <source>
        <dbReference type="EMBL" id="RVT84646.1"/>
    </source>
</evidence>
<dbReference type="Proteomes" id="UP000288587">
    <property type="component" value="Unassembled WGS sequence"/>
</dbReference>
<accession>A0A3S2UCW7</accession>
<evidence type="ECO:0000256" key="18">
    <source>
        <dbReference type="ARBA" id="ARBA00049504"/>
    </source>
</evidence>
<dbReference type="PANTHER" id="PTHR34148">
    <property type="entry name" value="ADENOSYLCOBINAMIDE-GDP RIBAZOLETRANSFERASE"/>
    <property type="match status" value="1"/>
</dbReference>
<keyword evidence="21" id="KW-1185">Reference proteome</keyword>
<comment type="caution">
    <text evidence="20">The sequence shown here is derived from an EMBL/GenBank/DDBJ whole genome shotgun (WGS) entry which is preliminary data.</text>
</comment>
<keyword evidence="13 19" id="KW-0472">Membrane</keyword>
<protein>
    <recommendedName>
        <fullName evidence="6 19">Adenosylcobinamide-GDP ribazoletransferase</fullName>
        <ecNumber evidence="5 19">2.7.8.26</ecNumber>
    </recommendedName>
    <alternativeName>
        <fullName evidence="16 19">Cobalamin synthase</fullName>
    </alternativeName>
    <alternativeName>
        <fullName evidence="15 19">Cobalamin-5'-phosphate synthase</fullName>
    </alternativeName>
</protein>
<feature type="transmembrane region" description="Helical" evidence="19">
    <location>
        <begin position="207"/>
        <end position="228"/>
    </location>
</feature>
<feature type="transmembrane region" description="Helical" evidence="19">
    <location>
        <begin position="39"/>
        <end position="58"/>
    </location>
</feature>
<dbReference type="OrthoDB" id="9794626at2"/>
<dbReference type="AlphaFoldDB" id="A0A3S2UCW7"/>
<dbReference type="RefSeq" id="WP_127683046.1">
    <property type="nucleotide sequence ID" value="NZ_SACM01000003.1"/>
</dbReference>
<evidence type="ECO:0000256" key="15">
    <source>
        <dbReference type="ARBA" id="ARBA00032605"/>
    </source>
</evidence>
<evidence type="ECO:0000256" key="2">
    <source>
        <dbReference type="ARBA" id="ARBA00004651"/>
    </source>
</evidence>
<dbReference type="GO" id="GO:0009236">
    <property type="term" value="P:cobalamin biosynthetic process"/>
    <property type="evidence" value="ECO:0007669"/>
    <property type="project" value="UniProtKB-UniRule"/>
</dbReference>
<evidence type="ECO:0000256" key="3">
    <source>
        <dbReference type="ARBA" id="ARBA00004663"/>
    </source>
</evidence>
<evidence type="ECO:0000256" key="14">
    <source>
        <dbReference type="ARBA" id="ARBA00025228"/>
    </source>
</evidence>
<dbReference type="PANTHER" id="PTHR34148:SF1">
    <property type="entry name" value="ADENOSYLCOBINAMIDE-GDP RIBAZOLETRANSFERASE"/>
    <property type="match status" value="1"/>
</dbReference>
<dbReference type="UniPathway" id="UPA00148">
    <property type="reaction ID" value="UER00238"/>
</dbReference>
<dbReference type="GO" id="GO:0051073">
    <property type="term" value="F:adenosylcobinamide-GDP ribazoletransferase activity"/>
    <property type="evidence" value="ECO:0007669"/>
    <property type="project" value="UniProtKB-UniRule"/>
</dbReference>
<evidence type="ECO:0000256" key="8">
    <source>
        <dbReference type="ARBA" id="ARBA00022573"/>
    </source>
</evidence>
<evidence type="ECO:0000256" key="19">
    <source>
        <dbReference type="HAMAP-Rule" id="MF_00719"/>
    </source>
</evidence>
<reference evidence="20 21" key="1">
    <citation type="submission" date="2019-01" db="EMBL/GenBank/DDBJ databases">
        <authorList>
            <person name="Chen W.-M."/>
        </authorList>
    </citation>
    <scope>NUCLEOTIDE SEQUENCE [LARGE SCALE GENOMIC DNA]</scope>
    <source>
        <strain evidence="20 21">CCP-18</strain>
    </source>
</reference>
<feature type="transmembrane region" description="Helical" evidence="19">
    <location>
        <begin position="64"/>
        <end position="81"/>
    </location>
</feature>
<evidence type="ECO:0000256" key="16">
    <source>
        <dbReference type="ARBA" id="ARBA00032853"/>
    </source>
</evidence>
<dbReference type="InterPro" id="IPR003805">
    <property type="entry name" value="CobS"/>
</dbReference>
<evidence type="ECO:0000256" key="1">
    <source>
        <dbReference type="ARBA" id="ARBA00001946"/>
    </source>
</evidence>
<comment type="subcellular location">
    <subcellularLocation>
        <location evidence="2 19">Cell membrane</location>
        <topology evidence="2 19">Multi-pass membrane protein</topology>
    </subcellularLocation>
</comment>
<sequence>MSLRHEVRLAAVALQFLTRVPVRLDRFEPDWLNACVRHFPLVGACVGGAVAAVLWGAGQWWPPAVAALLALALGVALTGGFHEDGLADTFDALGGVVPRERALAIMKDSRIGSYGALALALSLGLRAALLASLLAGSALALVVAVVASHALARTAAVAVMVALPYGGDADHAKAKPLATAVPAGLLAVALAWSAAGSGLALALGAPWMPLAAAWVAAAGVALIVGRWLRRRLGGYTGDGLGATEQLAEIAVLLAWLAIAP</sequence>
<gene>
    <name evidence="19 20" type="primary">cobS</name>
    <name evidence="20" type="ORF">EOD73_10925</name>
</gene>
<organism evidence="20 21">
    <name type="scientific">Inhella crocodyli</name>
    <dbReference type="NCBI Taxonomy" id="2499851"/>
    <lineage>
        <taxon>Bacteria</taxon>
        <taxon>Pseudomonadati</taxon>
        <taxon>Pseudomonadota</taxon>
        <taxon>Betaproteobacteria</taxon>
        <taxon>Burkholderiales</taxon>
        <taxon>Sphaerotilaceae</taxon>
        <taxon>Inhella</taxon>
    </lineage>
</organism>
<dbReference type="GO" id="GO:0008818">
    <property type="term" value="F:cobalamin 5'-phosphate synthase activity"/>
    <property type="evidence" value="ECO:0007669"/>
    <property type="project" value="UniProtKB-UniRule"/>
</dbReference>
<dbReference type="Pfam" id="PF02654">
    <property type="entry name" value="CobS"/>
    <property type="match status" value="1"/>
</dbReference>
<evidence type="ECO:0000256" key="12">
    <source>
        <dbReference type="ARBA" id="ARBA00022989"/>
    </source>
</evidence>
<evidence type="ECO:0000313" key="21">
    <source>
        <dbReference type="Proteomes" id="UP000288587"/>
    </source>
</evidence>
<dbReference type="GO" id="GO:0005886">
    <property type="term" value="C:plasma membrane"/>
    <property type="evidence" value="ECO:0007669"/>
    <property type="project" value="UniProtKB-SubCell"/>
</dbReference>
<evidence type="ECO:0000256" key="5">
    <source>
        <dbReference type="ARBA" id="ARBA00013200"/>
    </source>
</evidence>
<keyword evidence="9 19" id="KW-0808">Transferase</keyword>
<evidence type="ECO:0000256" key="9">
    <source>
        <dbReference type="ARBA" id="ARBA00022679"/>
    </source>
</evidence>
<evidence type="ECO:0000256" key="13">
    <source>
        <dbReference type="ARBA" id="ARBA00023136"/>
    </source>
</evidence>
<evidence type="ECO:0000256" key="4">
    <source>
        <dbReference type="ARBA" id="ARBA00010561"/>
    </source>
</evidence>
<comment type="similarity">
    <text evidence="4 19">Belongs to the CobS family.</text>
</comment>
<name>A0A3S2UCW7_9BURK</name>
<comment type="catalytic activity">
    <reaction evidence="17 19">
        <text>alpha-ribazole + adenosylcob(III)inamide-GDP = adenosylcob(III)alamin + GMP + H(+)</text>
        <dbReference type="Rhea" id="RHEA:16049"/>
        <dbReference type="ChEBI" id="CHEBI:10329"/>
        <dbReference type="ChEBI" id="CHEBI:15378"/>
        <dbReference type="ChEBI" id="CHEBI:18408"/>
        <dbReference type="ChEBI" id="CHEBI:58115"/>
        <dbReference type="ChEBI" id="CHEBI:60487"/>
        <dbReference type="EC" id="2.7.8.26"/>
    </reaction>
</comment>
<keyword evidence="12 19" id="KW-1133">Transmembrane helix</keyword>
<evidence type="ECO:0000256" key="7">
    <source>
        <dbReference type="ARBA" id="ARBA00022475"/>
    </source>
</evidence>
<comment type="cofactor">
    <cofactor evidence="1 19">
        <name>Mg(2+)</name>
        <dbReference type="ChEBI" id="CHEBI:18420"/>
    </cofactor>
</comment>
<keyword evidence="8 19" id="KW-0169">Cobalamin biosynthesis</keyword>
<evidence type="ECO:0000256" key="11">
    <source>
        <dbReference type="ARBA" id="ARBA00022842"/>
    </source>
</evidence>